<evidence type="ECO:0000256" key="1">
    <source>
        <dbReference type="PROSITE-ProRule" id="PRU00259"/>
    </source>
</evidence>
<dbReference type="AlphaFoldDB" id="A0A2C6LF45"/>
<dbReference type="SUPFAM" id="SSF48371">
    <property type="entry name" value="ARM repeat"/>
    <property type="match status" value="1"/>
</dbReference>
<evidence type="ECO:0000313" key="2">
    <source>
        <dbReference type="EMBL" id="PHJ25999.1"/>
    </source>
</evidence>
<gene>
    <name evidence="2" type="ORF">CSUI_000142</name>
</gene>
<evidence type="ECO:0000313" key="3">
    <source>
        <dbReference type="Proteomes" id="UP000221165"/>
    </source>
</evidence>
<feature type="non-terminal residue" evidence="2">
    <location>
        <position position="520"/>
    </location>
</feature>
<name>A0A2C6LF45_9APIC</name>
<feature type="repeat" description="ARM" evidence="1">
    <location>
        <begin position="309"/>
        <end position="361"/>
    </location>
</feature>
<dbReference type="VEuPathDB" id="ToxoDB:CSUI_000142"/>
<protein>
    <submittedName>
        <fullName evidence="2">Anonymous antigen-1</fullName>
    </submittedName>
</protein>
<proteinExistence type="predicted"/>
<dbReference type="InterPro" id="IPR016024">
    <property type="entry name" value="ARM-type_fold"/>
</dbReference>
<dbReference type="GeneID" id="94423587"/>
<organism evidence="2 3">
    <name type="scientific">Cystoisospora suis</name>
    <dbReference type="NCBI Taxonomy" id="483139"/>
    <lineage>
        <taxon>Eukaryota</taxon>
        <taxon>Sar</taxon>
        <taxon>Alveolata</taxon>
        <taxon>Apicomplexa</taxon>
        <taxon>Conoidasida</taxon>
        <taxon>Coccidia</taxon>
        <taxon>Eucoccidiorida</taxon>
        <taxon>Eimeriorina</taxon>
        <taxon>Sarcocystidae</taxon>
        <taxon>Cystoisospora</taxon>
    </lineage>
</organism>
<reference evidence="2 3" key="1">
    <citation type="journal article" date="2017" name="Int. J. Parasitol.">
        <title>The genome of the protozoan parasite Cystoisospora suis and a reverse vaccinology approach to identify vaccine candidates.</title>
        <authorList>
            <person name="Palmieri N."/>
            <person name="Shrestha A."/>
            <person name="Ruttkowski B."/>
            <person name="Beck T."/>
            <person name="Vogl C."/>
            <person name="Tomley F."/>
            <person name="Blake D.P."/>
            <person name="Joachim A."/>
        </authorList>
    </citation>
    <scope>NUCLEOTIDE SEQUENCE [LARGE SCALE GENOMIC DNA]</scope>
    <source>
        <strain evidence="2 3">Wien I</strain>
    </source>
</reference>
<comment type="caution">
    <text evidence="2">The sequence shown here is derived from an EMBL/GenBank/DDBJ whole genome shotgun (WGS) entry which is preliminary data.</text>
</comment>
<dbReference type="InterPro" id="IPR000225">
    <property type="entry name" value="Armadillo"/>
</dbReference>
<dbReference type="Gene3D" id="1.25.10.10">
    <property type="entry name" value="Leucine-rich Repeat Variant"/>
    <property type="match status" value="2"/>
</dbReference>
<keyword evidence="3" id="KW-1185">Reference proteome</keyword>
<sequence>MAIGKVKRNPDAGVATAVQSVIQHQTFKRMLLFGLRSLSDFCAPSNQLYRENALDAMERGVLAAIQTAVTTFSDDDDLMLCAARVIWAMSAAVREEMDPAHISRLHTEASPIAVAIVNSSPGDPQTIEDTMNFVENLNIAGAPIDGASLAGGMLSIFSKASVQMKTAKRVTAALAIAAESAEGSTALYNAGGTSILLTYCLNQGDLTDAGVEMIEGAFDIVRHMAVNQCTDGSTLNQCIALMDKYRERKSAVAKGSAALAAMIGPEQLQKCLQTLKSASAGSPEYDDALVTLGSMSYISSFTDEIVKAGGIPLLIELINSGLSQMETNPEKIYSMISGVAKMLARIASNPSNVDAIVAAGGVATLCTAVSYCTENMDALGALCMALVPLTSRESLAHEIVEYQTFATVLPILYQNVESSEIASLAMELVDAGSQHAEIQEHMLLNQAAEICSLCCQYHTDNAAYQQHAISALNRLVPRLSTLHNVSEYGGIQGVTASLAANVNNEQVCLVAVQLMDNFSQ</sequence>
<accession>A0A2C6LF45</accession>
<dbReference type="PROSITE" id="PS50176">
    <property type="entry name" value="ARM_REPEAT"/>
    <property type="match status" value="1"/>
</dbReference>
<dbReference type="Proteomes" id="UP000221165">
    <property type="component" value="Unassembled WGS sequence"/>
</dbReference>
<dbReference type="InterPro" id="IPR011989">
    <property type="entry name" value="ARM-like"/>
</dbReference>
<dbReference type="OrthoDB" id="7537227at2759"/>
<dbReference type="EMBL" id="MIGC01000071">
    <property type="protein sequence ID" value="PHJ25999.1"/>
    <property type="molecule type" value="Genomic_DNA"/>
</dbReference>
<dbReference type="RefSeq" id="XP_067927645.1">
    <property type="nucleotide sequence ID" value="XM_068060376.1"/>
</dbReference>